<dbReference type="InterPro" id="IPR025157">
    <property type="entry name" value="Hemagglutinin_rpt"/>
</dbReference>
<keyword evidence="2" id="KW-0378">Hydrolase</keyword>
<organism evidence="2 3">
    <name type="scientific">Pandoraea communis</name>
    <dbReference type="NCBI Taxonomy" id="2508297"/>
    <lineage>
        <taxon>Bacteria</taxon>
        <taxon>Pseudomonadati</taxon>
        <taxon>Pseudomonadota</taxon>
        <taxon>Betaproteobacteria</taxon>
        <taxon>Burkholderiales</taxon>
        <taxon>Burkholderiaceae</taxon>
        <taxon>Pandoraea</taxon>
    </lineage>
</organism>
<feature type="compositionally biased region" description="Polar residues" evidence="1">
    <location>
        <begin position="258"/>
        <end position="271"/>
    </location>
</feature>
<sequence length="730" mass="73790">MSSNIKAGGTAAFIATGDAASGKGNVNIIGSNIDAKDVLLQANNQVNVLSSQDTESTRSENESKSGSFGVSYGTSGWGVSASLSKSSGDANSDSTFQNNSHINASNTAVIVSGGDTNIVGGNVNADKVIARVGGNLNIASVQDTSESSAHQESMGGGLSLSMGGASGSFSYSRGNASGNYAGVVEQSGIQAGSGGFDVNVTGNTDLKGAYIASTADASKNQLTTGTLTFSDIENHSDYSAHSFGVGGGFTMGNGGANERTTGPTSGKNTGGISPMLPQSESGGERGTTRSGVSGGTITVTNGASQTQDLASLNRDTTNLNDTVSRTPDLQNLLNDQSRLMAAATAAGEAVARDIGSYANRKEEEAKEKAKNTEDPTLKAQYLQEAKDWSEGGDYRAAMHAAGGAIVAGLGGGNALGGAMGAGLTSKLGGVLNDLSNNIQNAHPTGNADIDQALAQIVTTGLGTAIGAAAGGTSGAFTGFNTDRFNRQLYSDEHTLAKNIAKMSNGRYTQEQVEDQMRIMGVSQTGGGAVPEGVAEELNGRTPTDTGARWINTGLTNENGNPLIFQSLQEPNQELQAFIMANYNSASPGQVPSTFTYAPTPAKTDVRGTVADVAGGVSTAAGRFGAITAAGASLPSPFAPGLVTASYVATATGMAADAVVQIAKPDIGQYLVSSGVGYAVSAATEKFPGLGPAINETANAINNGSTSQSAQDFINKYLNKIINSVNGSREK</sequence>
<feature type="compositionally biased region" description="Low complexity" evidence="1">
    <location>
        <begin position="288"/>
        <end position="300"/>
    </location>
</feature>
<gene>
    <name evidence="2" type="primary">cdiA2_1</name>
    <name evidence="2" type="ORF">PCO31110_00982</name>
</gene>
<reference evidence="2 3" key="1">
    <citation type="submission" date="2019-08" db="EMBL/GenBank/DDBJ databases">
        <authorList>
            <person name="Peeters C."/>
        </authorList>
    </citation>
    <scope>NUCLEOTIDE SEQUENCE [LARGE SCALE GENOMIC DNA]</scope>
    <source>
        <strain evidence="2 3">LMG 31110</strain>
    </source>
</reference>
<dbReference type="EC" id="3.1.-.-" evidence="2"/>
<dbReference type="Pfam" id="PF13332">
    <property type="entry name" value="Fil_haemagg_2"/>
    <property type="match status" value="1"/>
</dbReference>
<feature type="region of interest" description="Disordered" evidence="1">
    <location>
        <begin position="254"/>
        <end position="306"/>
    </location>
</feature>
<accession>A0A5E4SQK6</accession>
<proteinExistence type="predicted"/>
<dbReference type="EMBL" id="CABPSJ010000001">
    <property type="protein sequence ID" value="VVD78116.1"/>
    <property type="molecule type" value="Genomic_DNA"/>
</dbReference>
<dbReference type="Proteomes" id="UP000337189">
    <property type="component" value="Unassembled WGS sequence"/>
</dbReference>
<dbReference type="GO" id="GO:0016787">
    <property type="term" value="F:hydrolase activity"/>
    <property type="evidence" value="ECO:0007669"/>
    <property type="project" value="UniProtKB-KW"/>
</dbReference>
<evidence type="ECO:0000256" key="1">
    <source>
        <dbReference type="SAM" id="MobiDB-lite"/>
    </source>
</evidence>
<protein>
    <submittedName>
        <fullName evidence="2">tRNA nuclease CdiA-2</fullName>
        <ecNumber evidence="2">3.1.-.-</ecNumber>
    </submittedName>
</protein>
<dbReference type="AlphaFoldDB" id="A0A5E4SQK6"/>
<evidence type="ECO:0000313" key="3">
    <source>
        <dbReference type="Proteomes" id="UP000337189"/>
    </source>
</evidence>
<name>A0A5E4SQK6_9BURK</name>
<evidence type="ECO:0000313" key="2">
    <source>
        <dbReference type="EMBL" id="VVD78116.1"/>
    </source>
</evidence>